<gene>
    <name evidence="1" type="ORF">LEP1GSC179_1298</name>
</gene>
<reference evidence="1" key="1">
    <citation type="submission" date="2012-10" db="EMBL/GenBank/DDBJ databases">
        <authorList>
            <person name="Harkins D.M."/>
            <person name="Durkin A.S."/>
            <person name="Brinkac L.M."/>
            <person name="Haft D.H."/>
            <person name="Selengut J.D."/>
            <person name="Sanka R."/>
            <person name="DePew J."/>
            <person name="Purushe J."/>
            <person name="Matthias M.A."/>
            <person name="Vinetz J.M."/>
            <person name="Sutton G.G."/>
            <person name="Nierman W.C."/>
            <person name="Fouts D.E."/>
        </authorList>
    </citation>
    <scope>NUCLEOTIDE SEQUENCE [LARGE SCALE GENOMIC DNA]</scope>
    <source>
        <strain evidence="1">MOR084</strain>
    </source>
</reference>
<organism evidence="1 2">
    <name type="scientific">Leptospira santarosai str. MOR084</name>
    <dbReference type="NCBI Taxonomy" id="1049984"/>
    <lineage>
        <taxon>Bacteria</taxon>
        <taxon>Pseudomonadati</taxon>
        <taxon>Spirochaetota</taxon>
        <taxon>Spirochaetia</taxon>
        <taxon>Leptospirales</taxon>
        <taxon>Leptospiraceae</taxon>
        <taxon>Leptospira</taxon>
    </lineage>
</organism>
<accession>A0A0E2BL53</accession>
<comment type="caution">
    <text evidence="1">The sequence shown here is derived from an EMBL/GenBank/DDBJ whole genome shotgun (WGS) entry which is preliminary data.</text>
</comment>
<dbReference type="Proteomes" id="UP000006329">
    <property type="component" value="Unassembled WGS sequence"/>
</dbReference>
<name>A0A0E2BL53_9LEPT</name>
<dbReference type="RefSeq" id="WP_004475967.1">
    <property type="nucleotide sequence ID" value="NZ_AHON02000013.1"/>
</dbReference>
<keyword evidence="2" id="KW-1185">Reference proteome</keyword>
<dbReference type="AlphaFoldDB" id="A0A0E2BL53"/>
<sequence>MYGSDSQLFEILPKSHICPFCSYKKSLDWDNLFFELKKPYFDFSYTYDGICIVSQKVRDFIFRFHYENDIELVKLKKFPDFYTFLPRRSIAFDSVRRKTKFKNLCKVCGFYESVIGATPVFLKDVLIPFEKGFYKTDLQFGSGNEKSPILLVSPQTKEELISEKFIGITFQEVNL</sequence>
<evidence type="ECO:0000313" key="1">
    <source>
        <dbReference type="EMBL" id="EKO35712.1"/>
    </source>
</evidence>
<evidence type="ECO:0000313" key="2">
    <source>
        <dbReference type="Proteomes" id="UP000006329"/>
    </source>
</evidence>
<dbReference type="EMBL" id="AHON02000013">
    <property type="protein sequence ID" value="EKO35712.1"/>
    <property type="molecule type" value="Genomic_DNA"/>
</dbReference>
<proteinExistence type="predicted"/>
<protein>
    <submittedName>
        <fullName evidence="1">Uncharacterized protein</fullName>
    </submittedName>
</protein>